<feature type="transmembrane region" description="Helical" evidence="7">
    <location>
        <begin position="202"/>
        <end position="221"/>
    </location>
</feature>
<feature type="transmembrane region" description="Helical" evidence="7">
    <location>
        <begin position="280"/>
        <end position="296"/>
    </location>
</feature>
<dbReference type="EMBL" id="CP001843">
    <property type="protein sequence ID" value="AEF85823.1"/>
    <property type="molecule type" value="Genomic_DNA"/>
</dbReference>
<dbReference type="GO" id="GO:0044780">
    <property type="term" value="P:bacterial-type flagellum assembly"/>
    <property type="evidence" value="ECO:0007669"/>
    <property type="project" value="InterPro"/>
</dbReference>
<comment type="function">
    <text evidence="7">Required for formation of the rod structure of the flagellar apparatus. Together with FliI and FliH, may constitute the export apparatus of flagellin.</text>
</comment>
<dbReference type="PANTHER" id="PTHR30161:SF1">
    <property type="entry name" value="FLAGELLAR BIOSYNTHESIS PROTEIN FLHA-RELATED"/>
    <property type="match status" value="1"/>
</dbReference>
<dbReference type="InterPro" id="IPR001712">
    <property type="entry name" value="T3SS_FHIPEP"/>
</dbReference>
<dbReference type="PRINTS" id="PR00949">
    <property type="entry name" value="TYPE3IMAPROT"/>
</dbReference>
<dbReference type="GO" id="GO:0005886">
    <property type="term" value="C:plasma membrane"/>
    <property type="evidence" value="ECO:0007669"/>
    <property type="project" value="UniProtKB-SubCell"/>
</dbReference>
<keyword evidence="3 7" id="KW-1003">Cell membrane</keyword>
<dbReference type="HOGENOM" id="CLU_015346_3_0_12"/>
<reference evidence="8 9" key="2">
    <citation type="journal article" date="2011" name="ISME J.">
        <title>RNA-seq reveals cooperative metabolic interactions between two termite-gut spirochete species in co-culture.</title>
        <authorList>
            <person name="Rosenthal A.Z."/>
            <person name="Matson E.G."/>
            <person name="Eldar A."/>
            <person name="Leadbetter J.R."/>
        </authorList>
    </citation>
    <scope>NUCLEOTIDE SEQUENCE [LARGE SCALE GENOMIC DNA]</scope>
    <source>
        <strain evidence="9">ATCC BAA-887 / DSM 12427 / ZAS-2</strain>
    </source>
</reference>
<feature type="transmembrane region" description="Helical" evidence="7">
    <location>
        <begin position="100"/>
        <end position="127"/>
    </location>
</feature>
<keyword evidence="7" id="KW-0813">Transport</keyword>
<dbReference type="Gene3D" id="3.40.50.12790">
    <property type="entry name" value="FHIPEP family, domain 4"/>
    <property type="match status" value="1"/>
</dbReference>
<protein>
    <recommendedName>
        <fullName evidence="7">Flagellar biosynthesis protein FlhA</fullName>
    </recommendedName>
</protein>
<dbReference type="GO" id="GO:0009306">
    <property type="term" value="P:protein secretion"/>
    <property type="evidence" value="ECO:0007669"/>
    <property type="project" value="InterPro"/>
</dbReference>
<dbReference type="AlphaFoldDB" id="F5YPU6"/>
<comment type="subcellular location">
    <subcellularLocation>
        <location evidence="1 7">Cell membrane</location>
        <topology evidence="1 7">Multi-pass membrane protein</topology>
    </subcellularLocation>
</comment>
<gene>
    <name evidence="7 8" type="primary">flhA</name>
    <name evidence="8" type="ordered locus">TREPR_2849</name>
</gene>
<evidence type="ECO:0000256" key="3">
    <source>
        <dbReference type="ARBA" id="ARBA00022475"/>
    </source>
</evidence>
<keyword evidence="9" id="KW-1185">Reference proteome</keyword>
<feature type="transmembrane region" description="Helical" evidence="7">
    <location>
        <begin position="61"/>
        <end position="80"/>
    </location>
</feature>
<dbReference type="STRING" id="545694.TREPR_2849"/>
<keyword evidence="8" id="KW-0966">Cell projection</keyword>
<keyword evidence="4 7" id="KW-0812">Transmembrane</keyword>
<dbReference type="PIRSF" id="PIRSF005419">
    <property type="entry name" value="FlhA"/>
    <property type="match status" value="1"/>
</dbReference>
<dbReference type="InterPro" id="IPR042194">
    <property type="entry name" value="FHIPEP_1"/>
</dbReference>
<accession>F5YPU6</accession>
<dbReference type="InterPro" id="IPR006301">
    <property type="entry name" value="FlhA"/>
</dbReference>
<keyword evidence="8" id="KW-0282">Flagellum</keyword>
<feature type="transmembrane region" description="Helical" evidence="7">
    <location>
        <begin position="12"/>
        <end position="30"/>
    </location>
</feature>
<keyword evidence="7" id="KW-1006">Bacterial flagellum protein export</keyword>
<dbReference type="NCBIfam" id="TIGR01398">
    <property type="entry name" value="FlhA"/>
    <property type="match status" value="1"/>
</dbReference>
<evidence type="ECO:0000313" key="9">
    <source>
        <dbReference type="Proteomes" id="UP000009223"/>
    </source>
</evidence>
<dbReference type="Pfam" id="PF00771">
    <property type="entry name" value="FHIPEP"/>
    <property type="match status" value="1"/>
</dbReference>
<keyword evidence="7" id="KW-1005">Bacterial flagellum biogenesis</keyword>
<feature type="transmembrane region" description="Helical" evidence="7">
    <location>
        <begin position="36"/>
        <end position="54"/>
    </location>
</feature>
<organism evidence="8 9">
    <name type="scientific">Treponema primitia (strain ATCC BAA-887 / DSM 12427 / ZAS-2)</name>
    <dbReference type="NCBI Taxonomy" id="545694"/>
    <lineage>
        <taxon>Bacteria</taxon>
        <taxon>Pseudomonadati</taxon>
        <taxon>Spirochaetota</taxon>
        <taxon>Spirochaetia</taxon>
        <taxon>Spirochaetales</taxon>
        <taxon>Treponemataceae</taxon>
        <taxon>Treponema</taxon>
    </lineage>
</organism>
<dbReference type="PANTHER" id="PTHR30161">
    <property type="entry name" value="FLAGELLAR EXPORT PROTEIN, MEMBRANE FLHA SUBUNIT-RELATED"/>
    <property type="match status" value="1"/>
</dbReference>
<evidence type="ECO:0000256" key="4">
    <source>
        <dbReference type="ARBA" id="ARBA00022692"/>
    </source>
</evidence>
<evidence type="ECO:0000256" key="6">
    <source>
        <dbReference type="ARBA" id="ARBA00023136"/>
    </source>
</evidence>
<comment type="similarity">
    <text evidence="2 7">Belongs to the FHIPEP (flagella/HR/invasion proteins export pore) family.</text>
</comment>
<evidence type="ECO:0000256" key="7">
    <source>
        <dbReference type="RuleBase" id="RU364093"/>
    </source>
</evidence>
<proteinExistence type="inferred from homology"/>
<dbReference type="Gene3D" id="1.10.8.540">
    <property type="entry name" value="FHIPEP family, domain 3"/>
    <property type="match status" value="1"/>
</dbReference>
<dbReference type="Proteomes" id="UP000009223">
    <property type="component" value="Chromosome"/>
</dbReference>
<keyword evidence="7" id="KW-0653">Protein transport</keyword>
<evidence type="ECO:0000256" key="5">
    <source>
        <dbReference type="ARBA" id="ARBA00022989"/>
    </source>
</evidence>
<name>F5YPU6_TREPZ</name>
<dbReference type="KEGG" id="tpi:TREPR_2849"/>
<keyword evidence="5 7" id="KW-1133">Transmembrane helix</keyword>
<evidence type="ECO:0000313" key="8">
    <source>
        <dbReference type="EMBL" id="AEF85823.1"/>
    </source>
</evidence>
<keyword evidence="8" id="KW-0969">Cilium</keyword>
<dbReference type="RefSeq" id="WP_015707391.1">
    <property type="nucleotide sequence ID" value="NC_015578.1"/>
</dbReference>
<evidence type="ECO:0000256" key="1">
    <source>
        <dbReference type="ARBA" id="ARBA00004651"/>
    </source>
</evidence>
<keyword evidence="6 7" id="KW-0472">Membrane</keyword>
<dbReference type="eggNOG" id="COG1298">
    <property type="taxonomic scope" value="Bacteria"/>
</dbReference>
<dbReference type="InterPro" id="IPR042196">
    <property type="entry name" value="FHIPEP_4"/>
</dbReference>
<sequence>MPNNLFGNRTELFMAVAVVAVVMMLIIPLPTILLDALMAMNLVLALLILLIVLYTRKATDFSIFPTILLVSTVFSLALNVSSTRLILTKGSSFDGRMVRAFSSFVVGSGGTEGLVVGAVIFVVIIAVQAMVITKGATRIAEVAARFALDALPGKQMAIEAEYNSQAITEEEAIARKNDLQREVDFYGAMDGSSKFISGNVKVGILITVVNVIGGFIIGMVIHGEPPALAISNYIAFAIGDGLLSQFPALLISTATGIIVTRSVSNGTFGEDVSEQFTRDARIYWIGAVALGALALLPGFPWYVLLPMAGLLVFMAIRLGRRQTKRDTAAAKTAEAKKAKPETEDMSPIVPLDPLSLELGYGLIPLVDREKGAELLERVHRIRRESGLDLGLVIPQIRIIDNIRLEPSEYCFKIQGVDVGRGKIRMGYYLCINPGGVKDELPGEKTRDPTFGLPALWVNEDKRDEAERAGYTVVDPPSIIATHLTDIIKRHAAEILGRQATQKILDTLKKDYPAVVEEAQKVLSLGEIQKVLQSLLREQVSIRNMVAILEALADYGQAAKTAKNMQFLVEKARQALSRQICLQFATDDRVLRVLTINQALEQKILDSAVETASGVISAMDPPTRMAWIKSLSRAVAAVQDQGWYPVILCSEAARYLVKSSSDRELPNLVVLSIPEIVPDISVEAVGEIKIESEVDGKLAG</sequence>
<dbReference type="OrthoDB" id="9759185at2"/>
<feature type="transmembrane region" description="Helical" evidence="7">
    <location>
        <begin position="233"/>
        <end position="259"/>
    </location>
</feature>
<reference evidence="9" key="1">
    <citation type="submission" date="2009-12" db="EMBL/GenBank/DDBJ databases">
        <title>Complete sequence of Treponema primitia strain ZAS-2.</title>
        <authorList>
            <person name="Tetu S.G."/>
            <person name="Matson E."/>
            <person name="Ren Q."/>
            <person name="Seshadri R."/>
            <person name="Elbourne L."/>
            <person name="Hassan K.A."/>
            <person name="Durkin A."/>
            <person name="Radune D."/>
            <person name="Mohamoud Y."/>
            <person name="Shay R."/>
            <person name="Jin S."/>
            <person name="Zhang X."/>
            <person name="Lucey K."/>
            <person name="Ballor N.R."/>
            <person name="Ottesen E."/>
            <person name="Rosenthal R."/>
            <person name="Allen A."/>
            <person name="Leadbetter J.R."/>
            <person name="Paulsen I.T."/>
        </authorList>
    </citation>
    <scope>NUCLEOTIDE SEQUENCE [LARGE SCALE GENOMIC DNA]</scope>
    <source>
        <strain evidence="9">ATCC BAA-887 / DSM 12427 / ZAS-2</strain>
    </source>
</reference>
<dbReference type="InterPro" id="IPR042193">
    <property type="entry name" value="FHIPEP_3"/>
</dbReference>
<evidence type="ECO:0000256" key="2">
    <source>
        <dbReference type="ARBA" id="ARBA00008835"/>
    </source>
</evidence>
<dbReference type="Gene3D" id="3.40.30.60">
    <property type="entry name" value="FHIPEP family, domain 1"/>
    <property type="match status" value="1"/>
</dbReference>